<comment type="subcellular location">
    <subcellularLocation>
        <location evidence="1">Endomembrane system</location>
        <topology evidence="1">Peripheral membrane protein</topology>
    </subcellularLocation>
</comment>
<evidence type="ECO:0000256" key="4">
    <source>
        <dbReference type="ARBA" id="ARBA00013113"/>
    </source>
</evidence>
<evidence type="ECO:0000256" key="1">
    <source>
        <dbReference type="ARBA" id="ARBA00004184"/>
    </source>
</evidence>
<dbReference type="GO" id="GO:0012505">
    <property type="term" value="C:endomembrane system"/>
    <property type="evidence" value="ECO:0007669"/>
    <property type="project" value="UniProtKB-SubCell"/>
</dbReference>
<evidence type="ECO:0000256" key="9">
    <source>
        <dbReference type="ARBA" id="ARBA00048427"/>
    </source>
</evidence>
<keyword evidence="6" id="KW-0808">Transferase</keyword>
<protein>
    <recommendedName>
        <fullName evidence="5">Glycerol-3-phosphate acyltransferase</fullName>
        <ecNumber evidence="4">2.3.1.15</ecNumber>
    </recommendedName>
</protein>
<dbReference type="Pfam" id="PF01553">
    <property type="entry name" value="Acyltransferase"/>
    <property type="match status" value="1"/>
</dbReference>
<evidence type="ECO:0000313" key="11">
    <source>
        <dbReference type="EMBL" id="MBI5252472.1"/>
    </source>
</evidence>
<dbReference type="InterPro" id="IPR002123">
    <property type="entry name" value="Plipid/glycerol_acylTrfase"/>
</dbReference>
<dbReference type="SUPFAM" id="SSF69593">
    <property type="entry name" value="Glycerol-3-phosphate (1)-acyltransferase"/>
    <property type="match status" value="1"/>
</dbReference>
<evidence type="ECO:0000256" key="8">
    <source>
        <dbReference type="ARBA" id="ARBA00023315"/>
    </source>
</evidence>
<organism evidence="11 12">
    <name type="scientific">Desulfomonile tiedjei</name>
    <dbReference type="NCBI Taxonomy" id="2358"/>
    <lineage>
        <taxon>Bacteria</taxon>
        <taxon>Pseudomonadati</taxon>
        <taxon>Thermodesulfobacteriota</taxon>
        <taxon>Desulfomonilia</taxon>
        <taxon>Desulfomonilales</taxon>
        <taxon>Desulfomonilaceae</taxon>
        <taxon>Desulfomonile</taxon>
    </lineage>
</organism>
<comment type="pathway">
    <text evidence="2">Phospholipid metabolism; CDP-diacylglycerol biosynthesis; CDP-diacylglycerol from sn-glycerol 3-phosphate: step 1/3.</text>
</comment>
<name>A0A9D6VBN4_9BACT</name>
<accession>A0A9D6VBN4</accession>
<evidence type="ECO:0000256" key="5">
    <source>
        <dbReference type="ARBA" id="ARBA00013432"/>
    </source>
</evidence>
<dbReference type="EC" id="2.3.1.15" evidence="4"/>
<feature type="domain" description="Phospholipid/glycerol acyltransferase" evidence="10">
    <location>
        <begin position="368"/>
        <end position="495"/>
    </location>
</feature>
<comment type="similarity">
    <text evidence="3">Belongs to the GPAT/DAPAT family.</text>
</comment>
<dbReference type="GO" id="GO:0004366">
    <property type="term" value="F:glycerol-3-phosphate O-acyltransferase activity"/>
    <property type="evidence" value="ECO:0007669"/>
    <property type="project" value="UniProtKB-EC"/>
</dbReference>
<evidence type="ECO:0000256" key="7">
    <source>
        <dbReference type="ARBA" id="ARBA00023136"/>
    </source>
</evidence>
<evidence type="ECO:0000256" key="2">
    <source>
        <dbReference type="ARBA" id="ARBA00004765"/>
    </source>
</evidence>
<dbReference type="CDD" id="cd07993">
    <property type="entry name" value="LPLAT_DHAPAT-like"/>
    <property type="match status" value="1"/>
</dbReference>
<dbReference type="GO" id="GO:0006629">
    <property type="term" value="P:lipid metabolic process"/>
    <property type="evidence" value="ECO:0007669"/>
    <property type="project" value="InterPro"/>
</dbReference>
<dbReference type="InterPro" id="IPR045520">
    <property type="entry name" value="GPAT/DHAPAT_C"/>
</dbReference>
<dbReference type="InterPro" id="IPR041728">
    <property type="entry name" value="GPAT/DHAPAT_LPLAT"/>
</dbReference>
<comment type="catalytic activity">
    <reaction evidence="9">
        <text>sn-glycerol 3-phosphate + an acyl-CoA = a 1-acyl-sn-glycero-3-phosphate + CoA</text>
        <dbReference type="Rhea" id="RHEA:15325"/>
        <dbReference type="ChEBI" id="CHEBI:57287"/>
        <dbReference type="ChEBI" id="CHEBI:57597"/>
        <dbReference type="ChEBI" id="CHEBI:57970"/>
        <dbReference type="ChEBI" id="CHEBI:58342"/>
        <dbReference type="EC" id="2.3.1.15"/>
    </reaction>
</comment>
<dbReference type="PANTHER" id="PTHR12563:SF17">
    <property type="entry name" value="DIHYDROXYACETONE PHOSPHATE ACYLTRANSFERASE"/>
    <property type="match status" value="1"/>
</dbReference>
<evidence type="ECO:0000313" key="12">
    <source>
        <dbReference type="Proteomes" id="UP000807825"/>
    </source>
</evidence>
<dbReference type="InterPro" id="IPR022284">
    <property type="entry name" value="GPAT/DHAPAT"/>
</dbReference>
<evidence type="ECO:0000256" key="6">
    <source>
        <dbReference type="ARBA" id="ARBA00022679"/>
    </source>
</evidence>
<comment type="caution">
    <text evidence="11">The sequence shown here is derived from an EMBL/GenBank/DDBJ whole genome shotgun (WGS) entry which is preliminary data.</text>
</comment>
<dbReference type="Proteomes" id="UP000807825">
    <property type="component" value="Unassembled WGS sequence"/>
</dbReference>
<keyword evidence="7" id="KW-0472">Membrane</keyword>
<reference evidence="11" key="1">
    <citation type="submission" date="2020-07" db="EMBL/GenBank/DDBJ databases">
        <title>Huge and variable diversity of episymbiotic CPR bacteria and DPANN archaea in groundwater ecosystems.</title>
        <authorList>
            <person name="He C.Y."/>
            <person name="Keren R."/>
            <person name="Whittaker M."/>
            <person name="Farag I.F."/>
            <person name="Doudna J."/>
            <person name="Cate J.H.D."/>
            <person name="Banfield J.F."/>
        </authorList>
    </citation>
    <scope>NUCLEOTIDE SEQUENCE</scope>
    <source>
        <strain evidence="11">NC_groundwater_1664_Pr3_B-0.1um_52_9</strain>
    </source>
</reference>
<evidence type="ECO:0000259" key="10">
    <source>
        <dbReference type="SMART" id="SM00563"/>
    </source>
</evidence>
<evidence type="ECO:0000256" key="3">
    <source>
        <dbReference type="ARBA" id="ARBA00007937"/>
    </source>
</evidence>
<keyword evidence="8 11" id="KW-0012">Acyltransferase</keyword>
<proteinExistence type="inferred from homology"/>
<dbReference type="SMART" id="SM00563">
    <property type="entry name" value="PlsC"/>
    <property type="match status" value="1"/>
</dbReference>
<gene>
    <name evidence="11" type="ORF">HY912_23505</name>
</gene>
<dbReference type="EMBL" id="JACRDE010000610">
    <property type="protein sequence ID" value="MBI5252472.1"/>
    <property type="molecule type" value="Genomic_DNA"/>
</dbReference>
<feature type="non-terminal residue" evidence="11">
    <location>
        <position position="826"/>
    </location>
</feature>
<dbReference type="Pfam" id="PF19277">
    <property type="entry name" value="GPAT_C"/>
    <property type="match status" value="1"/>
</dbReference>
<dbReference type="AlphaFoldDB" id="A0A9D6VBN4"/>
<sequence length="826" mass="93998">MKKPSDGIIVPEHLRNGHLRHVAGVLDQAPPWLLRKLIPLLSARVRIDDHVVQTIRELAANGPLVYAMKYRNIFDLHFLRLRFAELGLPTPSFVFETSSAASWSLSKFFKVWKARLAGALHEHKIVAPPDEEGLKEILENKGAGVVFLVDEKTSRNRYVNPETDPIRILLDLQGRMAASIAVVPTSILYDRRRRETMPPFWESLLGDPDNPGLLYRIVYFFRKWTVPELLIGEPVHLIAEFEEFGSEKSWDESPFQVRQELIESINARTRVNRGPEKLSRTEVKERVLQDARVQRSVREMASKEDASDQKIRKMAESYVDEIAANQSFQLHHFLYYILKWLFWKVFDGTDLRESDFVRLKKTNAQGSLIYVSSHKSHFDYLLVGFLSFINQMAIPYMAAGKNLSFWPIGPVLRNAGAFFIRRTFRGLGLYTHVFSAYLKVLVKENTNVNFYIEGGRSRTGKLISPRVGMLAFLLQTIEEGAVQDLNFVPTFIGYDQVPEEKSYLRELAGKEKEKESFWSFVRARGVLNKRFGRVYVRFHEPVSFMEFCRLAGYEIRPGVPFLRENRKLLHDFAYYLMYGIVRAGVVSPVDLTATGLVCRGLSRISHDSLVTAVDHLSAVSQHGGFEFVETAVNPDVAVRNAMGMFISRGFVAEEDALHSGGNLFRIVDARRGNLDFYRNGLVNYVWPASLLAMIILSRGPEATFDVKELSEEFGLLRSILSKELTCDPLASNEETLSKTLEFFEQKGWIRPTTESGPSRIEAWPLECLAGTLWDLVEIYYLALVAAEGANGVSQKDLTKKMLATAMELRREGTPRLMPVFPAVPVN</sequence>
<dbReference type="PANTHER" id="PTHR12563">
    <property type="entry name" value="GLYCEROL-3-PHOSPHATE ACYLTRANSFERASE"/>
    <property type="match status" value="1"/>
</dbReference>